<evidence type="ECO:0000313" key="3">
    <source>
        <dbReference type="EMBL" id="SMO49118.1"/>
    </source>
</evidence>
<sequence length="145" mass="14989">MTTTEDGLRRDVAEAVLRLPAAAALGFAFEELADGRAVTRLGWRPEHSHAPGAFQANPIAALADFTGVSAGVTLLPAGATAATADYTVKFLSEARGEALVARGRVVRPGTTLTVAAVDVFAVSGGREELCATALVTMRNTRPRAA</sequence>
<dbReference type="GO" id="GO:0016289">
    <property type="term" value="F:acyl-CoA hydrolase activity"/>
    <property type="evidence" value="ECO:0007669"/>
    <property type="project" value="UniProtKB-ARBA"/>
</dbReference>
<name>A0A521BPN5_9ACTN</name>
<dbReference type="InterPro" id="IPR029069">
    <property type="entry name" value="HotDog_dom_sf"/>
</dbReference>
<accession>A0A521BPN5</accession>
<dbReference type="NCBIfam" id="TIGR00369">
    <property type="entry name" value="unchar_dom_1"/>
    <property type="match status" value="1"/>
</dbReference>
<evidence type="ECO:0000256" key="1">
    <source>
        <dbReference type="ARBA" id="ARBA00022801"/>
    </source>
</evidence>
<dbReference type="AlphaFoldDB" id="A0A521BPN5"/>
<reference evidence="3 4" key="1">
    <citation type="submission" date="2017-05" db="EMBL/GenBank/DDBJ databases">
        <authorList>
            <person name="Varghese N."/>
            <person name="Submissions S."/>
        </authorList>
    </citation>
    <scope>NUCLEOTIDE SEQUENCE [LARGE SCALE GENOMIC DNA]</scope>
    <source>
        <strain evidence="3 4">DSM 46834</strain>
    </source>
</reference>
<dbReference type="Pfam" id="PF03061">
    <property type="entry name" value="4HBT"/>
    <property type="match status" value="1"/>
</dbReference>
<dbReference type="SUPFAM" id="SSF54637">
    <property type="entry name" value="Thioesterase/thiol ester dehydrase-isomerase"/>
    <property type="match status" value="1"/>
</dbReference>
<dbReference type="Proteomes" id="UP000317484">
    <property type="component" value="Unassembled WGS sequence"/>
</dbReference>
<gene>
    <name evidence="3" type="ORF">SAMN06273567_101921</name>
</gene>
<dbReference type="CDD" id="cd03443">
    <property type="entry name" value="PaaI_thioesterase"/>
    <property type="match status" value="1"/>
</dbReference>
<dbReference type="RefSeq" id="WP_142457084.1">
    <property type="nucleotide sequence ID" value="NZ_FXTJ01000001.1"/>
</dbReference>
<organism evidence="3 4">
    <name type="scientific">Geodermatophilus aquaeductus</name>
    <dbReference type="NCBI Taxonomy" id="1564161"/>
    <lineage>
        <taxon>Bacteria</taxon>
        <taxon>Bacillati</taxon>
        <taxon>Actinomycetota</taxon>
        <taxon>Actinomycetes</taxon>
        <taxon>Geodermatophilales</taxon>
        <taxon>Geodermatophilaceae</taxon>
        <taxon>Geodermatophilus</taxon>
    </lineage>
</organism>
<dbReference type="EMBL" id="FXTJ01000001">
    <property type="protein sequence ID" value="SMO49118.1"/>
    <property type="molecule type" value="Genomic_DNA"/>
</dbReference>
<dbReference type="Gene3D" id="3.10.129.10">
    <property type="entry name" value="Hotdog Thioesterase"/>
    <property type="match status" value="1"/>
</dbReference>
<feature type="domain" description="Thioesterase" evidence="2">
    <location>
        <begin position="59"/>
        <end position="125"/>
    </location>
</feature>
<dbReference type="InterPro" id="IPR006683">
    <property type="entry name" value="Thioestr_dom"/>
</dbReference>
<keyword evidence="1" id="KW-0378">Hydrolase</keyword>
<evidence type="ECO:0000259" key="2">
    <source>
        <dbReference type="Pfam" id="PF03061"/>
    </source>
</evidence>
<dbReference type="InterPro" id="IPR003736">
    <property type="entry name" value="PAAI_dom"/>
</dbReference>
<keyword evidence="4" id="KW-1185">Reference proteome</keyword>
<proteinExistence type="predicted"/>
<evidence type="ECO:0000313" key="4">
    <source>
        <dbReference type="Proteomes" id="UP000317484"/>
    </source>
</evidence>
<protein>
    <submittedName>
        <fullName evidence="3">Uncharacterized domain 1-containing protein</fullName>
    </submittedName>
</protein>